<proteinExistence type="inferred from homology"/>
<evidence type="ECO:0000256" key="1">
    <source>
        <dbReference type="ARBA" id="ARBA00004123"/>
    </source>
</evidence>
<dbReference type="Pfam" id="PF00644">
    <property type="entry name" value="PARP"/>
    <property type="match status" value="1"/>
</dbReference>
<reference evidence="9" key="1">
    <citation type="submission" date="2014-08" db="EMBL/GenBank/DDBJ databases">
        <authorList>
            <person name="Senf B."/>
            <person name="Petzold A."/>
            <person name="Downie B.R."/>
            <person name="Koch P."/>
            <person name="Platzer M."/>
        </authorList>
    </citation>
    <scope>NUCLEOTIDE SEQUENCE [LARGE SCALE GENOMIC DNA]</scope>
    <source>
        <strain evidence="9">GRZ</strain>
    </source>
</reference>
<dbReference type="Ensembl" id="ENSNFUT00015049548.1">
    <property type="protein sequence ID" value="ENSNFUP00015047473.1"/>
    <property type="gene ID" value="ENSNFUG00015022440.1"/>
</dbReference>
<comment type="similarity">
    <text evidence="6">Belongs to the ARTD/PARP family.</text>
</comment>
<evidence type="ECO:0000256" key="4">
    <source>
        <dbReference type="ARBA" id="ARBA00023027"/>
    </source>
</evidence>
<dbReference type="EC" id="2.4.2.-" evidence="7"/>
<name>A0A8C6PQQ0_NOTFU</name>
<evidence type="ECO:0000256" key="3">
    <source>
        <dbReference type="ARBA" id="ARBA00022679"/>
    </source>
</evidence>
<evidence type="ECO:0000256" key="7">
    <source>
        <dbReference type="RuleBase" id="RU362114"/>
    </source>
</evidence>
<dbReference type="GO" id="GO:0005634">
    <property type="term" value="C:nucleus"/>
    <property type="evidence" value="ECO:0007669"/>
    <property type="project" value="UniProtKB-SubCell"/>
</dbReference>
<organism evidence="9 10">
    <name type="scientific">Nothobranchius furzeri</name>
    <name type="common">Turquoise killifish</name>
    <dbReference type="NCBI Taxonomy" id="105023"/>
    <lineage>
        <taxon>Eukaryota</taxon>
        <taxon>Metazoa</taxon>
        <taxon>Chordata</taxon>
        <taxon>Craniata</taxon>
        <taxon>Vertebrata</taxon>
        <taxon>Euteleostomi</taxon>
        <taxon>Actinopterygii</taxon>
        <taxon>Neopterygii</taxon>
        <taxon>Teleostei</taxon>
        <taxon>Neoteleostei</taxon>
        <taxon>Acanthomorphata</taxon>
        <taxon>Ovalentaria</taxon>
        <taxon>Atherinomorphae</taxon>
        <taxon>Cyprinodontiformes</taxon>
        <taxon>Nothobranchiidae</taxon>
        <taxon>Nothobranchius</taxon>
    </lineage>
</organism>
<keyword evidence="4 7" id="KW-0520">NAD</keyword>
<evidence type="ECO:0000256" key="2">
    <source>
        <dbReference type="ARBA" id="ARBA00022676"/>
    </source>
</evidence>
<comment type="subcellular location">
    <subcellularLocation>
        <location evidence="1">Nucleus</location>
    </subcellularLocation>
</comment>
<dbReference type="PANTHER" id="PTHR14453:SF107">
    <property type="entry name" value="POLY [ADP-RIBOSE] POLYMERASE"/>
    <property type="match status" value="1"/>
</dbReference>
<dbReference type="GO" id="GO:0003950">
    <property type="term" value="F:NAD+ poly-ADP-ribosyltransferase activity"/>
    <property type="evidence" value="ECO:0007669"/>
    <property type="project" value="UniProtKB-UniRule"/>
</dbReference>
<reference evidence="9" key="2">
    <citation type="submission" date="2025-08" db="UniProtKB">
        <authorList>
            <consortium name="Ensembl"/>
        </authorList>
    </citation>
    <scope>IDENTIFICATION</scope>
</reference>
<reference evidence="9" key="3">
    <citation type="submission" date="2025-09" db="UniProtKB">
        <authorList>
            <consortium name="Ensembl"/>
        </authorList>
    </citation>
    <scope>IDENTIFICATION</scope>
</reference>
<protein>
    <recommendedName>
        <fullName evidence="7">Poly [ADP-ribose] polymerase</fullName>
        <shortName evidence="7">PARP</shortName>
        <ecNumber evidence="7">2.4.2.-</ecNumber>
    </recommendedName>
</protein>
<dbReference type="InterPro" id="IPR012317">
    <property type="entry name" value="Poly(ADP-ribose)pol_cat_dom"/>
</dbReference>
<dbReference type="PANTHER" id="PTHR14453">
    <property type="entry name" value="PARP/ZINC FINGER CCCH TYPE DOMAIN CONTAINING PROTEIN"/>
    <property type="match status" value="1"/>
</dbReference>
<evidence type="ECO:0000313" key="9">
    <source>
        <dbReference type="Ensembl" id="ENSNFUP00015047473.1"/>
    </source>
</evidence>
<dbReference type="GO" id="GO:0010629">
    <property type="term" value="P:negative regulation of gene expression"/>
    <property type="evidence" value="ECO:0007669"/>
    <property type="project" value="TreeGrafter"/>
</dbReference>
<keyword evidence="2 7" id="KW-0328">Glycosyltransferase</keyword>
<dbReference type="CDD" id="cd01439">
    <property type="entry name" value="TCCD_inducible_PARP_like"/>
    <property type="match status" value="1"/>
</dbReference>
<keyword evidence="5" id="KW-0539">Nucleus</keyword>
<feature type="domain" description="PARP catalytic" evidence="8">
    <location>
        <begin position="1"/>
        <end position="214"/>
    </location>
</feature>
<accession>A0A8C6PQQ0</accession>
<evidence type="ECO:0000256" key="5">
    <source>
        <dbReference type="ARBA" id="ARBA00023242"/>
    </source>
</evidence>
<dbReference type="GO" id="GO:1990404">
    <property type="term" value="F:NAD+-protein mono-ADP-ribosyltransferase activity"/>
    <property type="evidence" value="ECO:0007669"/>
    <property type="project" value="TreeGrafter"/>
</dbReference>
<dbReference type="PROSITE" id="PS51059">
    <property type="entry name" value="PARP_CATALYTIC"/>
    <property type="match status" value="1"/>
</dbReference>
<dbReference type="GO" id="GO:0070212">
    <property type="term" value="P:protein poly-ADP-ribosylation"/>
    <property type="evidence" value="ECO:0007669"/>
    <property type="project" value="TreeGrafter"/>
</dbReference>
<evidence type="ECO:0000313" key="10">
    <source>
        <dbReference type="Proteomes" id="UP000694548"/>
    </source>
</evidence>
<dbReference type="InterPro" id="IPR052056">
    <property type="entry name" value="Mono-ARTD/PARP"/>
</dbReference>
<dbReference type="SUPFAM" id="SSF56399">
    <property type="entry name" value="ADP-ribosylation"/>
    <property type="match status" value="1"/>
</dbReference>
<evidence type="ECO:0000256" key="6">
    <source>
        <dbReference type="ARBA" id="ARBA00024347"/>
    </source>
</evidence>
<dbReference type="AlphaFoldDB" id="A0A8C6PQQ0"/>
<dbReference type="Proteomes" id="UP000694548">
    <property type="component" value="Chromosome sgr04"/>
</dbReference>
<keyword evidence="10" id="KW-1185">Reference proteome</keyword>
<dbReference type="Gene3D" id="3.90.228.10">
    <property type="match status" value="1"/>
</dbReference>
<dbReference type="GeneTree" id="ENSGT00940000154311"/>
<dbReference type="GO" id="GO:0005737">
    <property type="term" value="C:cytoplasm"/>
    <property type="evidence" value="ECO:0007669"/>
    <property type="project" value="TreeGrafter"/>
</dbReference>
<keyword evidence="3 7" id="KW-0808">Transferase</keyword>
<dbReference type="GO" id="GO:0003714">
    <property type="term" value="F:transcription corepressor activity"/>
    <property type="evidence" value="ECO:0007669"/>
    <property type="project" value="TreeGrafter"/>
</dbReference>
<evidence type="ECO:0000259" key="8">
    <source>
        <dbReference type="PROSITE" id="PS51059"/>
    </source>
</evidence>
<sequence length="224" mass="25242">MGENEYFQEFLLEPSSAEYHTVQKVSTFHIYLFICTIFIVRLQNTHLRRVYEMQKKNISEKNQQDGAGEKLLYHGTSQETCTAIKTKGFNRTTAFGHGTYFAVNASYNANATYSRPAADGTQAVFVARVLTGMYTVGHSAMRVPPPRSSQQPHDCYDSVVDRIDNPSTFVVFHDNQAYPDYLITFNLPPTCDCTVDERLRWLLSLGETGSQPPCLHIGVSCCDC</sequence>